<organism evidence="3 4">
    <name type="scientific">Devosia equisanguinis</name>
    <dbReference type="NCBI Taxonomy" id="2490941"/>
    <lineage>
        <taxon>Bacteria</taxon>
        <taxon>Pseudomonadati</taxon>
        <taxon>Pseudomonadota</taxon>
        <taxon>Alphaproteobacteria</taxon>
        <taxon>Hyphomicrobiales</taxon>
        <taxon>Devosiaceae</taxon>
        <taxon>Devosia</taxon>
    </lineage>
</organism>
<reference evidence="3 4" key="1">
    <citation type="submission" date="2018-12" db="EMBL/GenBank/DDBJ databases">
        <authorList>
            <person name="Criscuolo A."/>
        </authorList>
    </citation>
    <scope>NUCLEOTIDE SEQUENCE [LARGE SCALE GENOMIC DNA]</scope>
    <source>
        <strain evidence="3">ACIP1116281</strain>
    </source>
</reference>
<dbReference type="SUPFAM" id="SSF46785">
    <property type="entry name" value="Winged helix' DNA-binding domain"/>
    <property type="match status" value="1"/>
</dbReference>
<dbReference type="AlphaFoldDB" id="A0A3S4CB09"/>
<evidence type="ECO:0000313" key="3">
    <source>
        <dbReference type="EMBL" id="VDS04144.1"/>
    </source>
</evidence>
<dbReference type="Gene3D" id="1.10.10.10">
    <property type="entry name" value="Winged helix-like DNA-binding domain superfamily/Winged helix DNA-binding domain"/>
    <property type="match status" value="1"/>
</dbReference>
<dbReference type="InterPro" id="IPR036388">
    <property type="entry name" value="WH-like_DNA-bd_sf"/>
</dbReference>
<dbReference type="PANTHER" id="PTHR18964:SF169">
    <property type="entry name" value="N-ACETYLMANNOSAMINE KINASE"/>
    <property type="match status" value="1"/>
</dbReference>
<keyword evidence="3" id="KW-0418">Kinase</keyword>
<dbReference type="Proteomes" id="UP000268844">
    <property type="component" value="Unassembled WGS sequence"/>
</dbReference>
<dbReference type="SMART" id="SM00419">
    <property type="entry name" value="HTH_CRP"/>
    <property type="match status" value="1"/>
</dbReference>
<dbReference type="SUPFAM" id="SSF53067">
    <property type="entry name" value="Actin-like ATPase domain"/>
    <property type="match status" value="1"/>
</dbReference>
<keyword evidence="4" id="KW-1185">Reference proteome</keyword>
<dbReference type="InterPro" id="IPR012318">
    <property type="entry name" value="HTH_CRP"/>
</dbReference>
<dbReference type="Gene3D" id="3.30.420.40">
    <property type="match status" value="2"/>
</dbReference>
<evidence type="ECO:0000256" key="1">
    <source>
        <dbReference type="SAM" id="MobiDB-lite"/>
    </source>
</evidence>
<accession>A0A3S4CB09</accession>
<evidence type="ECO:0000313" key="4">
    <source>
        <dbReference type="Proteomes" id="UP000268844"/>
    </source>
</evidence>
<dbReference type="InterPro" id="IPR000835">
    <property type="entry name" value="HTH_MarR-typ"/>
</dbReference>
<dbReference type="OrthoDB" id="49685at2"/>
<feature type="region of interest" description="Disordered" evidence="1">
    <location>
        <begin position="1"/>
        <end position="20"/>
    </location>
</feature>
<dbReference type="InterPro" id="IPR043129">
    <property type="entry name" value="ATPase_NBD"/>
</dbReference>
<dbReference type="InterPro" id="IPR000600">
    <property type="entry name" value="ROK"/>
</dbReference>
<dbReference type="Pfam" id="PF12802">
    <property type="entry name" value="MarR_2"/>
    <property type="match status" value="1"/>
</dbReference>
<dbReference type="EMBL" id="UZWD01000019">
    <property type="protein sequence ID" value="VDS04144.1"/>
    <property type="molecule type" value="Genomic_DNA"/>
</dbReference>
<proteinExistence type="predicted"/>
<dbReference type="GO" id="GO:0003677">
    <property type="term" value="F:DNA binding"/>
    <property type="evidence" value="ECO:0007669"/>
    <property type="project" value="InterPro"/>
</dbReference>
<dbReference type="Pfam" id="PF00480">
    <property type="entry name" value="ROK"/>
    <property type="match status" value="1"/>
</dbReference>
<evidence type="ECO:0000259" key="2">
    <source>
        <dbReference type="SMART" id="SM00419"/>
    </source>
</evidence>
<name>A0A3S4CB09_9HYPH</name>
<protein>
    <submittedName>
        <fullName evidence="3">N-acetylmannosamine kinase</fullName>
    </submittedName>
</protein>
<dbReference type="InterPro" id="IPR036390">
    <property type="entry name" value="WH_DNA-bd_sf"/>
</dbReference>
<gene>
    <name evidence="3" type="ORF">DEVEQU_01275</name>
</gene>
<dbReference type="PANTHER" id="PTHR18964">
    <property type="entry name" value="ROK (REPRESSOR, ORF, KINASE) FAMILY"/>
    <property type="match status" value="1"/>
</dbReference>
<dbReference type="GO" id="GO:0003700">
    <property type="term" value="F:DNA-binding transcription factor activity"/>
    <property type="evidence" value="ECO:0007669"/>
    <property type="project" value="InterPro"/>
</dbReference>
<sequence>MDLSDLPGGTFGGAGRGMQHHGLRRANERAVLRAIGFNPGLSNAEISRLCGLAPQTVSAILTNLEKSGLVERGEVLRGRRGQPATPFFLRACSGFAFGVEIGWNHVDVLLLDLHATVLSRRQARYEFPQCETVIDLVAKWTAELGAHLQEPERARLLDIGVAIPSNLVAKLQRLDAPEDAARQWAEIDLGAVLKERTGLDVTCVNDGSAGCWGEFIALPQPRPANVVYLLASSFIGAGIVEGGALWEGAGGNAADLGAMLVPTEHDGPQTAHAIASVGALRQRLAAAGKAQETHLPAQWDWDAIAPEVDLWIADSAKALAQTVFNTATVVETGTVVIGTMLGDDITARLVERVTEDLAALPVTYARPPRILPGQLGGLAPAIGAAELALLRRHF</sequence>
<dbReference type="GO" id="GO:0019262">
    <property type="term" value="P:N-acetylneuraminate catabolic process"/>
    <property type="evidence" value="ECO:0007669"/>
    <property type="project" value="TreeGrafter"/>
</dbReference>
<feature type="domain" description="HTH crp-type" evidence="2">
    <location>
        <begin position="33"/>
        <end position="77"/>
    </location>
</feature>
<keyword evidence="3" id="KW-0808">Transferase</keyword>
<dbReference type="GO" id="GO:0009384">
    <property type="term" value="F:N-acylmannosamine kinase activity"/>
    <property type="evidence" value="ECO:0007669"/>
    <property type="project" value="TreeGrafter"/>
</dbReference>